<dbReference type="AlphaFoldDB" id="A0AAN8UNI8"/>
<keyword evidence="4" id="KW-1185">Reference proteome</keyword>
<dbReference type="EMBL" id="JBAMMX010000026">
    <property type="protein sequence ID" value="KAK6913657.1"/>
    <property type="molecule type" value="Genomic_DNA"/>
</dbReference>
<feature type="transmembrane region" description="Helical" evidence="2">
    <location>
        <begin position="30"/>
        <end position="50"/>
    </location>
</feature>
<evidence type="ECO:0000256" key="1">
    <source>
        <dbReference type="ARBA" id="ARBA00006704"/>
    </source>
</evidence>
<gene>
    <name evidence="3" type="ORF">RJ641_020978</name>
</gene>
<keyword evidence="2" id="KW-1133">Transmembrane helix</keyword>
<accession>A0AAN8UNI8</accession>
<dbReference type="Gene3D" id="1.20.20.10">
    <property type="entry name" value="F1F0 ATP synthase subunit C"/>
    <property type="match status" value="1"/>
</dbReference>
<keyword evidence="2" id="KW-0812">Transmembrane</keyword>
<protein>
    <submittedName>
        <fullName evidence="3">Uncharacterized protein</fullName>
    </submittedName>
</protein>
<proteinExistence type="inferred from homology"/>
<comment type="similarity">
    <text evidence="1">Belongs to the ATPase C chain family.</text>
</comment>
<evidence type="ECO:0000313" key="3">
    <source>
        <dbReference type="EMBL" id="KAK6913657.1"/>
    </source>
</evidence>
<comment type="caution">
    <text evidence="3">The sequence shown here is derived from an EMBL/GenBank/DDBJ whole genome shotgun (WGS) entry which is preliminary data.</text>
</comment>
<dbReference type="Proteomes" id="UP001370490">
    <property type="component" value="Unassembled WGS sequence"/>
</dbReference>
<evidence type="ECO:0000256" key="2">
    <source>
        <dbReference type="SAM" id="Phobius"/>
    </source>
</evidence>
<keyword evidence="2" id="KW-0472">Membrane</keyword>
<name>A0AAN8UNI8_9MAGN</name>
<dbReference type="InterPro" id="IPR038662">
    <property type="entry name" value="ATP_synth_F0_csu_sf"/>
</dbReference>
<evidence type="ECO:0000313" key="4">
    <source>
        <dbReference type="Proteomes" id="UP001370490"/>
    </source>
</evidence>
<reference evidence="3 4" key="1">
    <citation type="submission" date="2023-12" db="EMBL/GenBank/DDBJ databases">
        <title>A high-quality genome assembly for Dillenia turbinata (Dilleniales).</title>
        <authorList>
            <person name="Chanderbali A."/>
        </authorList>
    </citation>
    <scope>NUCLEOTIDE SEQUENCE [LARGE SCALE GENOMIC DNA]</scope>
    <source>
        <strain evidence="3">LSX21</strain>
        <tissue evidence="3">Leaf</tissue>
    </source>
</reference>
<organism evidence="3 4">
    <name type="scientific">Dillenia turbinata</name>
    <dbReference type="NCBI Taxonomy" id="194707"/>
    <lineage>
        <taxon>Eukaryota</taxon>
        <taxon>Viridiplantae</taxon>
        <taxon>Streptophyta</taxon>
        <taxon>Embryophyta</taxon>
        <taxon>Tracheophyta</taxon>
        <taxon>Spermatophyta</taxon>
        <taxon>Magnoliopsida</taxon>
        <taxon>eudicotyledons</taxon>
        <taxon>Gunneridae</taxon>
        <taxon>Pentapetalae</taxon>
        <taxon>Dilleniales</taxon>
        <taxon>Dilleniaceae</taxon>
        <taxon>Dillenia</taxon>
    </lineage>
</organism>
<sequence>MGAVLQLYWKRLWFFDQFLWGQNPSLAKQWFGYAILDFALIEAITLTFLISSDCANFKTWFLKPVPLTAKPVQDLLQCGLCRKRSCGIGTSTIGLVPQSDDVFWRIFGMKLMVRISHPNINVMMG</sequence>